<name>A0ABN3W0P6_9ACTN</name>
<keyword evidence="3" id="KW-1185">Reference proteome</keyword>
<protein>
    <submittedName>
        <fullName evidence="2">Uncharacterized protein</fullName>
    </submittedName>
</protein>
<gene>
    <name evidence="2" type="ORF">GCM10010517_42570</name>
</gene>
<feature type="region of interest" description="Disordered" evidence="1">
    <location>
        <begin position="1"/>
        <end position="63"/>
    </location>
</feature>
<proteinExistence type="predicted"/>
<accession>A0ABN3W0P6</accession>
<reference evidence="2 3" key="1">
    <citation type="journal article" date="2019" name="Int. J. Syst. Evol. Microbiol.">
        <title>The Global Catalogue of Microorganisms (GCM) 10K type strain sequencing project: providing services to taxonomists for standard genome sequencing and annotation.</title>
        <authorList>
            <consortium name="The Broad Institute Genomics Platform"/>
            <consortium name="The Broad Institute Genome Sequencing Center for Infectious Disease"/>
            <person name="Wu L."/>
            <person name="Ma J."/>
        </authorList>
    </citation>
    <scope>NUCLEOTIDE SEQUENCE [LARGE SCALE GENOMIC DNA]</scope>
    <source>
        <strain evidence="2 3">JCM 6242</strain>
    </source>
</reference>
<evidence type="ECO:0000313" key="3">
    <source>
        <dbReference type="Proteomes" id="UP001500831"/>
    </source>
</evidence>
<evidence type="ECO:0000313" key="2">
    <source>
        <dbReference type="EMBL" id="GAA2880070.1"/>
    </source>
</evidence>
<dbReference type="Proteomes" id="UP001500831">
    <property type="component" value="Unassembled WGS sequence"/>
</dbReference>
<dbReference type="EMBL" id="BAAAVI010000030">
    <property type="protein sequence ID" value="GAA2880070.1"/>
    <property type="molecule type" value="Genomic_DNA"/>
</dbReference>
<comment type="caution">
    <text evidence="2">The sequence shown here is derived from an EMBL/GenBank/DDBJ whole genome shotgun (WGS) entry which is preliminary data.</text>
</comment>
<sequence length="63" mass="6531">MDLPTPDGPDRTVRRLPAVSPAKADAFSGPAAEDEERPDPLSAVACGARLSSDHDVPVTPNPP</sequence>
<evidence type="ECO:0000256" key="1">
    <source>
        <dbReference type="SAM" id="MobiDB-lite"/>
    </source>
</evidence>
<organism evidence="2 3">
    <name type="scientific">Streptosporangium fragile</name>
    <dbReference type="NCBI Taxonomy" id="46186"/>
    <lineage>
        <taxon>Bacteria</taxon>
        <taxon>Bacillati</taxon>
        <taxon>Actinomycetota</taxon>
        <taxon>Actinomycetes</taxon>
        <taxon>Streptosporangiales</taxon>
        <taxon>Streptosporangiaceae</taxon>
        <taxon>Streptosporangium</taxon>
    </lineage>
</organism>